<gene>
    <name evidence="2" type="ORF">PLEPLA_LOCUS48930</name>
</gene>
<dbReference type="AlphaFoldDB" id="A0A9N7ZE49"/>
<dbReference type="EMBL" id="CADEAL010004506">
    <property type="protein sequence ID" value="CAB1461055.1"/>
    <property type="molecule type" value="Genomic_DNA"/>
</dbReference>
<accession>A0A9N7ZE49</accession>
<organism evidence="2 3">
    <name type="scientific">Pleuronectes platessa</name>
    <name type="common">European plaice</name>
    <dbReference type="NCBI Taxonomy" id="8262"/>
    <lineage>
        <taxon>Eukaryota</taxon>
        <taxon>Metazoa</taxon>
        <taxon>Chordata</taxon>
        <taxon>Craniata</taxon>
        <taxon>Vertebrata</taxon>
        <taxon>Euteleostomi</taxon>
        <taxon>Actinopterygii</taxon>
        <taxon>Neopterygii</taxon>
        <taxon>Teleostei</taxon>
        <taxon>Neoteleostei</taxon>
        <taxon>Acanthomorphata</taxon>
        <taxon>Carangaria</taxon>
        <taxon>Pleuronectiformes</taxon>
        <taxon>Pleuronectoidei</taxon>
        <taxon>Pleuronectidae</taxon>
        <taxon>Pleuronectes</taxon>
    </lineage>
</organism>
<feature type="compositionally biased region" description="Pro residues" evidence="1">
    <location>
        <begin position="32"/>
        <end position="41"/>
    </location>
</feature>
<evidence type="ECO:0000256" key="1">
    <source>
        <dbReference type="SAM" id="MobiDB-lite"/>
    </source>
</evidence>
<reference evidence="2" key="1">
    <citation type="submission" date="2020-03" db="EMBL/GenBank/DDBJ databases">
        <authorList>
            <person name="Weist P."/>
        </authorList>
    </citation>
    <scope>NUCLEOTIDE SEQUENCE</scope>
</reference>
<protein>
    <submittedName>
        <fullName evidence="2">Uncharacterized protein</fullName>
    </submittedName>
</protein>
<dbReference type="Proteomes" id="UP001153269">
    <property type="component" value="Unassembled WGS sequence"/>
</dbReference>
<name>A0A9N7ZE49_PLEPL</name>
<sequence length="196" mass="21196">MEECNLVANPPDPLRSSGLYISSLRVSRCPRPLTPPQPPPSSDRYSISSGGLAEKQRGRDTSRSSVSAQRSAPRGRPLMDVSVRPPLGRGPRHWDQSLMKLGHLVSNCPVTFTPPGFVTTSSPVISPQHVKHKMDPSSPFLSPPRTCGCPGSLRALFIIDGVHLSARADALRDQHLSHVSDAGSEEMHVELRGDGQ</sequence>
<evidence type="ECO:0000313" key="2">
    <source>
        <dbReference type="EMBL" id="CAB1461055.1"/>
    </source>
</evidence>
<keyword evidence="3" id="KW-1185">Reference proteome</keyword>
<evidence type="ECO:0000313" key="3">
    <source>
        <dbReference type="Proteomes" id="UP001153269"/>
    </source>
</evidence>
<feature type="region of interest" description="Disordered" evidence="1">
    <location>
        <begin position="27"/>
        <end position="91"/>
    </location>
</feature>
<comment type="caution">
    <text evidence="2">The sequence shown here is derived from an EMBL/GenBank/DDBJ whole genome shotgun (WGS) entry which is preliminary data.</text>
</comment>
<proteinExistence type="predicted"/>